<dbReference type="STRING" id="419475.A8A54_20905"/>
<sequence>MRPFVNFLIIGMLTGCSQAEKTYSVDDFLANDALLAEHVEKCRNNPGELGQTPNCVNAAAADGKARLQRMKKALGG</sequence>
<dbReference type="EMBL" id="PKQI01000004">
    <property type="protein sequence ID" value="NNV23234.1"/>
    <property type="molecule type" value="Genomic_DNA"/>
</dbReference>
<protein>
    <recommendedName>
        <fullName evidence="5">EexN family lipoprotein</fullName>
    </recommendedName>
</protein>
<dbReference type="NCBIfam" id="NF033894">
    <property type="entry name" value="Eex_IncN"/>
    <property type="match status" value="1"/>
</dbReference>
<evidence type="ECO:0000313" key="2">
    <source>
        <dbReference type="EMBL" id="OYR24177.1"/>
    </source>
</evidence>
<dbReference type="KEGG" id="ops:A8A54_20905"/>
<dbReference type="AlphaFoldDB" id="A0A1A9FT98"/>
<accession>A0A1A9FT98</accession>
<dbReference type="PROSITE" id="PS51257">
    <property type="entry name" value="PROKAR_LIPOPROTEIN"/>
    <property type="match status" value="1"/>
</dbReference>
<dbReference type="Proteomes" id="UP000216188">
    <property type="component" value="Unassembled WGS sequence"/>
</dbReference>
<evidence type="ECO:0008006" key="5">
    <source>
        <dbReference type="Google" id="ProtNLM"/>
    </source>
</evidence>
<dbReference type="EMBL" id="NNRM01000035">
    <property type="protein sequence ID" value="OYR24177.1"/>
    <property type="molecule type" value="Genomic_DNA"/>
</dbReference>
<comment type="caution">
    <text evidence="1">The sequence shown here is derived from an EMBL/GenBank/DDBJ whole genome shotgun (WGS) entry which is preliminary data.</text>
</comment>
<reference evidence="2 3" key="1">
    <citation type="submission" date="2017-07" db="EMBL/GenBank/DDBJ databases">
        <title>Phylogenetic study on the rhizospheric bacterium Ochrobactrum sp. A44.</title>
        <authorList>
            <person name="Krzyzanowska D.M."/>
            <person name="Ossowicki A."/>
            <person name="Rajewska M."/>
            <person name="Maciag T."/>
            <person name="Kaczynski Z."/>
            <person name="Czerwicka M."/>
            <person name="Jafra S."/>
        </authorList>
    </citation>
    <scope>NUCLEOTIDE SEQUENCE [LARGE SCALE GENOMIC DNA]</scope>
    <source>
        <strain evidence="2 3">CCUG 30717</strain>
    </source>
</reference>
<evidence type="ECO:0000313" key="4">
    <source>
        <dbReference type="Proteomes" id="UP000526233"/>
    </source>
</evidence>
<dbReference type="OrthoDB" id="7306558at2"/>
<proteinExistence type="predicted"/>
<gene>
    <name evidence="2" type="ORF">CEV34_3121</name>
    <name evidence="1" type="ORF">EHE22_22815</name>
</gene>
<keyword evidence="3" id="KW-1185">Reference proteome</keyword>
<reference evidence="1 4" key="2">
    <citation type="submission" date="2018-11" db="EMBL/GenBank/DDBJ databases">
        <title>Genome sequencing and analysis.</title>
        <authorList>
            <person name="Huang Y.-T."/>
        </authorList>
    </citation>
    <scope>NUCLEOTIDE SEQUENCE [LARGE SCALE GENOMIC DNA]</scope>
    <source>
        <strain evidence="1 4">SHIN</strain>
    </source>
</reference>
<name>A0A1A9FT98_9HYPH</name>
<dbReference type="InterPro" id="IPR047937">
    <property type="entry name" value="Eex_IncN-like"/>
</dbReference>
<evidence type="ECO:0000313" key="3">
    <source>
        <dbReference type="Proteomes" id="UP000216188"/>
    </source>
</evidence>
<organism evidence="1 4">
    <name type="scientific">Brucella pseudogrignonensis</name>
    <dbReference type="NCBI Taxonomy" id="419475"/>
    <lineage>
        <taxon>Bacteria</taxon>
        <taxon>Pseudomonadati</taxon>
        <taxon>Pseudomonadota</taxon>
        <taxon>Alphaproteobacteria</taxon>
        <taxon>Hyphomicrobiales</taxon>
        <taxon>Brucellaceae</taxon>
        <taxon>Brucella/Ochrobactrum group</taxon>
        <taxon>Brucella</taxon>
    </lineage>
</organism>
<evidence type="ECO:0000313" key="1">
    <source>
        <dbReference type="EMBL" id="NNV23234.1"/>
    </source>
</evidence>
<dbReference type="Proteomes" id="UP000526233">
    <property type="component" value="Unassembled WGS sequence"/>
</dbReference>
<dbReference type="RefSeq" id="WP_064322886.1">
    <property type="nucleotide sequence ID" value="NZ_CAXURC020000003.1"/>
</dbReference>